<dbReference type="PANTHER" id="PTHR43673:SF2">
    <property type="entry name" value="NITROREDUCTASE"/>
    <property type="match status" value="1"/>
</dbReference>
<gene>
    <name evidence="7" type="ORF">Deia_00694</name>
</gene>
<evidence type="ECO:0000313" key="8">
    <source>
        <dbReference type="Proteomes" id="UP000321934"/>
    </source>
</evidence>
<evidence type="ECO:0000313" key="7">
    <source>
        <dbReference type="EMBL" id="QED23485.1"/>
    </source>
</evidence>
<organism evidence="7 8">
    <name type="scientific">Candidatus Deianiraea vastatrix</name>
    <dbReference type="NCBI Taxonomy" id="2163644"/>
    <lineage>
        <taxon>Bacteria</taxon>
        <taxon>Pseudomonadati</taxon>
        <taxon>Pseudomonadota</taxon>
        <taxon>Alphaproteobacteria</taxon>
        <taxon>Rickettsiales</taxon>
        <taxon>Candidatus Deianiraeaceae</taxon>
        <taxon>Candidatus Deianiraea</taxon>
    </lineage>
</organism>
<evidence type="ECO:0000256" key="1">
    <source>
        <dbReference type="ARBA" id="ARBA00001917"/>
    </source>
</evidence>
<dbReference type="Gene3D" id="3.40.109.10">
    <property type="entry name" value="NADH Oxidase"/>
    <property type="match status" value="1"/>
</dbReference>
<dbReference type="OrthoDB" id="9809288at2"/>
<evidence type="ECO:0000256" key="4">
    <source>
        <dbReference type="ARBA" id="ARBA00022643"/>
    </source>
</evidence>
<proteinExistence type="inferred from homology"/>
<dbReference type="GO" id="GO:0016491">
    <property type="term" value="F:oxidoreductase activity"/>
    <property type="evidence" value="ECO:0007669"/>
    <property type="project" value="UniProtKB-KW"/>
</dbReference>
<comment type="similarity">
    <text evidence="2">Belongs to the nitroreductase family.</text>
</comment>
<evidence type="ECO:0000256" key="2">
    <source>
        <dbReference type="ARBA" id="ARBA00007118"/>
    </source>
</evidence>
<dbReference type="InterPro" id="IPR000415">
    <property type="entry name" value="Nitroreductase-like"/>
</dbReference>
<dbReference type="RefSeq" id="WP_146820754.1">
    <property type="nucleotide sequence ID" value="NZ_CP029077.1"/>
</dbReference>
<dbReference type="Proteomes" id="UP000321934">
    <property type="component" value="Chromosome"/>
</dbReference>
<accession>A0A5B8XF04</accession>
<sequence length="120" mass="14184">MAMLSEMMNWRYSTKVFDKTKKIDEKTFDEIMESLRMAPSSYGLQPWKFLVIRDENIRAKLRPFSWNQGQITDASHLIVFCANTKIDADYVEKYIDLVAKTRNIDKEKIGAYKDMMIKML</sequence>
<evidence type="ECO:0000259" key="6">
    <source>
        <dbReference type="Pfam" id="PF00881"/>
    </source>
</evidence>
<evidence type="ECO:0000256" key="5">
    <source>
        <dbReference type="ARBA" id="ARBA00023002"/>
    </source>
</evidence>
<feature type="domain" description="Nitroreductase" evidence="6">
    <location>
        <begin position="10"/>
        <end position="85"/>
    </location>
</feature>
<dbReference type="AlphaFoldDB" id="A0A5B8XF04"/>
<reference evidence="7 8" key="1">
    <citation type="journal article" date="2019" name="ISME J.">
        <title>Deianiraea, an extracellular bacterium associated with the ciliate Paramecium, suggests an alternative scenario for the evolution of Rickettsiales.</title>
        <authorList>
            <person name="Castelli M."/>
            <person name="Sabaneyeva E."/>
            <person name="Lanzoni O."/>
            <person name="Lebedeva N."/>
            <person name="Floriano A.M."/>
            <person name="Gaiarsa S."/>
            <person name="Benken K."/>
            <person name="Modeo L."/>
            <person name="Bandi C."/>
            <person name="Potekhin A."/>
            <person name="Sassera D."/>
            <person name="Petroni G."/>
        </authorList>
    </citation>
    <scope>NUCLEOTIDE SEQUENCE [LARGE SCALE GENOMIC DNA]</scope>
    <source>
        <strain evidence="7">CyL4-1</strain>
    </source>
</reference>
<keyword evidence="4" id="KW-0288">FMN</keyword>
<comment type="cofactor">
    <cofactor evidence="1">
        <name>FMN</name>
        <dbReference type="ChEBI" id="CHEBI:58210"/>
    </cofactor>
</comment>
<dbReference type="PANTHER" id="PTHR43673">
    <property type="entry name" value="NAD(P)H NITROREDUCTASE YDGI-RELATED"/>
    <property type="match status" value="1"/>
</dbReference>
<evidence type="ECO:0000256" key="3">
    <source>
        <dbReference type="ARBA" id="ARBA00022630"/>
    </source>
</evidence>
<protein>
    <submittedName>
        <fullName evidence="7">Nitroreductase</fullName>
    </submittedName>
</protein>
<keyword evidence="8" id="KW-1185">Reference proteome</keyword>
<keyword evidence="5" id="KW-0560">Oxidoreductase</keyword>
<dbReference type="EMBL" id="CP029077">
    <property type="protein sequence ID" value="QED23485.1"/>
    <property type="molecule type" value="Genomic_DNA"/>
</dbReference>
<dbReference type="InterPro" id="IPR029479">
    <property type="entry name" value="Nitroreductase"/>
</dbReference>
<keyword evidence="3" id="KW-0285">Flavoprotein</keyword>
<name>A0A5B8XF04_9RICK</name>
<dbReference type="SUPFAM" id="SSF55469">
    <property type="entry name" value="FMN-dependent nitroreductase-like"/>
    <property type="match status" value="1"/>
</dbReference>
<dbReference type="Pfam" id="PF00881">
    <property type="entry name" value="Nitroreductase"/>
    <property type="match status" value="1"/>
</dbReference>